<dbReference type="AlphaFoldDB" id="A0A699XM80"/>
<name>A0A699XM80_TANCI</name>
<proteinExistence type="predicted"/>
<evidence type="ECO:0000256" key="1">
    <source>
        <dbReference type="SAM" id="MobiDB-lite"/>
    </source>
</evidence>
<feature type="region of interest" description="Disordered" evidence="1">
    <location>
        <begin position="1"/>
        <end position="77"/>
    </location>
</feature>
<evidence type="ECO:0000313" key="2">
    <source>
        <dbReference type="EMBL" id="GFD59178.1"/>
    </source>
</evidence>
<organism evidence="2">
    <name type="scientific">Tanacetum cinerariifolium</name>
    <name type="common">Dalmatian daisy</name>
    <name type="synonym">Chrysanthemum cinerariifolium</name>
    <dbReference type="NCBI Taxonomy" id="118510"/>
    <lineage>
        <taxon>Eukaryota</taxon>
        <taxon>Viridiplantae</taxon>
        <taxon>Streptophyta</taxon>
        <taxon>Embryophyta</taxon>
        <taxon>Tracheophyta</taxon>
        <taxon>Spermatophyta</taxon>
        <taxon>Magnoliopsida</taxon>
        <taxon>eudicotyledons</taxon>
        <taxon>Gunneridae</taxon>
        <taxon>Pentapetalae</taxon>
        <taxon>asterids</taxon>
        <taxon>campanulids</taxon>
        <taxon>Asterales</taxon>
        <taxon>Asteraceae</taxon>
        <taxon>Asteroideae</taxon>
        <taxon>Anthemideae</taxon>
        <taxon>Anthemidinae</taxon>
        <taxon>Tanacetum</taxon>
    </lineage>
</organism>
<gene>
    <name evidence="2" type="ORF">Tci_931147</name>
</gene>
<protein>
    <submittedName>
        <fullName evidence="2">Uncharacterized protein</fullName>
    </submittedName>
</protein>
<accession>A0A699XM80</accession>
<reference evidence="2" key="1">
    <citation type="journal article" date="2019" name="Sci. Rep.">
        <title>Draft genome of Tanacetum cinerariifolium, the natural source of mosquito coil.</title>
        <authorList>
            <person name="Yamashiro T."/>
            <person name="Shiraishi A."/>
            <person name="Satake H."/>
            <person name="Nakayama K."/>
        </authorList>
    </citation>
    <scope>NUCLEOTIDE SEQUENCE</scope>
</reference>
<dbReference type="EMBL" id="BKCJ011861913">
    <property type="protein sequence ID" value="GFD59178.1"/>
    <property type="molecule type" value="Genomic_DNA"/>
</dbReference>
<feature type="non-terminal residue" evidence="2">
    <location>
        <position position="1"/>
    </location>
</feature>
<comment type="caution">
    <text evidence="2">The sequence shown here is derived from an EMBL/GenBank/DDBJ whole genome shotgun (WGS) entry which is preliminary data.</text>
</comment>
<sequence>QEGTGCPDDLAHAHGSHRLPRSGAGGRRAQGARLSRPDVADTQSRRACAVAQSGHPPHRQHGALHVVLRRREDVGRP</sequence>